<gene>
    <name evidence="11" type="ORF">JHK62_05570</name>
</gene>
<evidence type="ECO:0000256" key="4">
    <source>
        <dbReference type="ARBA" id="ARBA00022679"/>
    </source>
</evidence>
<dbReference type="PANTHER" id="PTHR42713">
    <property type="entry name" value="HISTIDINE KINASE-RELATED"/>
    <property type="match status" value="1"/>
</dbReference>
<evidence type="ECO:0000256" key="5">
    <source>
        <dbReference type="ARBA" id="ARBA00022692"/>
    </source>
</evidence>
<keyword evidence="6 11" id="KW-0418">Kinase</keyword>
<evidence type="ECO:0000259" key="10">
    <source>
        <dbReference type="PROSITE" id="PS50885"/>
    </source>
</evidence>
<dbReference type="InterPro" id="IPR033479">
    <property type="entry name" value="dCache_1"/>
</dbReference>
<dbReference type="InterPro" id="IPR029151">
    <property type="entry name" value="Sensor-like_sf"/>
</dbReference>
<evidence type="ECO:0000256" key="1">
    <source>
        <dbReference type="ARBA" id="ARBA00004651"/>
    </source>
</evidence>
<dbReference type="InterPro" id="IPR003660">
    <property type="entry name" value="HAMP_dom"/>
</dbReference>
<keyword evidence="8 9" id="KW-0472">Membrane</keyword>
<keyword evidence="7 9" id="KW-1133">Transmembrane helix</keyword>
<keyword evidence="5 9" id="KW-0812">Transmembrane</keyword>
<organism evidence="11 12">
    <name type="scientific">Streptococcus pacificus</name>
    <dbReference type="NCBI Taxonomy" id="2740577"/>
    <lineage>
        <taxon>Bacteria</taxon>
        <taxon>Bacillati</taxon>
        <taxon>Bacillota</taxon>
        <taxon>Bacilli</taxon>
        <taxon>Lactobacillales</taxon>
        <taxon>Streptococcaceae</taxon>
        <taxon>Streptococcus</taxon>
    </lineage>
</organism>
<evidence type="ECO:0000256" key="9">
    <source>
        <dbReference type="SAM" id="Phobius"/>
    </source>
</evidence>
<dbReference type="InterPro" id="IPR036890">
    <property type="entry name" value="HATPase_C_sf"/>
</dbReference>
<evidence type="ECO:0000256" key="3">
    <source>
        <dbReference type="ARBA" id="ARBA00022553"/>
    </source>
</evidence>
<keyword evidence="3" id="KW-0597">Phosphoprotein</keyword>
<evidence type="ECO:0000256" key="6">
    <source>
        <dbReference type="ARBA" id="ARBA00022777"/>
    </source>
</evidence>
<sequence length="574" mass="65730">MKRYPLLVQLVIYVFIIVFVLLVTVGGLYYQTSSSAIRQTTEQNTRDTLNQGQQFISTYLQKLQQTTNSLATNQELKDYALEADSRKKEDLNQLFQTILETDKDFVSIIFVGKNGDTISTNEDLVMATSDDMMKESWYQEAIHQNGMPVLMPFRKMSDVSNEEWVISITQEVIDDKGQNLGVLRLDTGYETLETYLDQLKLGSSGFTFIVNDQKDFIYHPQKSVYSSKEEMDEMTPFITQKDGYTKDNHYFVYQLPVSDSQWTLIGVASLDSLQMIQKQILLSFVGIGLLTVIISGFAMWFILKLWLQPIRDLQAIILAIGQGNAHLRAAEKGSPELVQLSHQFNNMLDRIDSLMIAIKEKEQDIRRFELEALASQINPHFLYNTLDTIVWMAEFNDSEKVVEITKSLAKYFRLALNKGNEKIALTDELEHVKQYLFIQKQRYGDKLSYEISSIEAYSDYQLPKLILQPLVENAIYHGIKEVNRPGLIKISVTETENHLVVSIYDNGKGMVATAPSSEGSQTKLSRGGVGLKNVDQRLKLQFGEDYHMEIDAKENQYTEIKLYFPKSYSITVYS</sequence>
<dbReference type="CDD" id="cd06225">
    <property type="entry name" value="HAMP"/>
    <property type="match status" value="1"/>
</dbReference>
<comment type="subcellular location">
    <subcellularLocation>
        <location evidence="1">Cell membrane</location>
        <topology evidence="1">Multi-pass membrane protein</topology>
    </subcellularLocation>
</comment>
<dbReference type="SMART" id="SM00387">
    <property type="entry name" value="HATPase_c"/>
    <property type="match status" value="1"/>
</dbReference>
<dbReference type="Pfam" id="PF06580">
    <property type="entry name" value="His_kinase"/>
    <property type="match status" value="1"/>
</dbReference>
<feature type="transmembrane region" description="Helical" evidence="9">
    <location>
        <begin position="280"/>
        <end position="303"/>
    </location>
</feature>
<dbReference type="CDD" id="cd18773">
    <property type="entry name" value="PDC1_HK_sensor"/>
    <property type="match status" value="1"/>
</dbReference>
<feature type="transmembrane region" description="Helical" evidence="9">
    <location>
        <begin position="6"/>
        <end position="30"/>
    </location>
</feature>
<dbReference type="Gene3D" id="3.30.450.20">
    <property type="entry name" value="PAS domain"/>
    <property type="match status" value="2"/>
</dbReference>
<dbReference type="PANTHER" id="PTHR42713:SF2">
    <property type="entry name" value="TWO-COMPONENT SENSOR KINASE YESM"/>
    <property type="match status" value="1"/>
</dbReference>
<dbReference type="Pfam" id="PF02743">
    <property type="entry name" value="dCache_1"/>
    <property type="match status" value="1"/>
</dbReference>
<evidence type="ECO:0000313" key="12">
    <source>
        <dbReference type="Proteomes" id="UP000653045"/>
    </source>
</evidence>
<dbReference type="PROSITE" id="PS50885">
    <property type="entry name" value="HAMP"/>
    <property type="match status" value="1"/>
</dbReference>
<proteinExistence type="predicted"/>
<evidence type="ECO:0000256" key="7">
    <source>
        <dbReference type="ARBA" id="ARBA00022989"/>
    </source>
</evidence>
<dbReference type="InterPro" id="IPR003594">
    <property type="entry name" value="HATPase_dom"/>
</dbReference>
<feature type="domain" description="HAMP" evidence="10">
    <location>
        <begin position="304"/>
        <end position="356"/>
    </location>
</feature>
<evidence type="ECO:0000256" key="2">
    <source>
        <dbReference type="ARBA" id="ARBA00022475"/>
    </source>
</evidence>
<dbReference type="SUPFAM" id="SSF55874">
    <property type="entry name" value="ATPase domain of HSP90 chaperone/DNA topoisomerase II/histidine kinase"/>
    <property type="match status" value="1"/>
</dbReference>
<accession>A0ABS0ZJJ0</accession>
<dbReference type="InterPro" id="IPR010559">
    <property type="entry name" value="Sig_transdc_His_kin_internal"/>
</dbReference>
<dbReference type="Proteomes" id="UP000653045">
    <property type="component" value="Unassembled WGS sequence"/>
</dbReference>
<dbReference type="Pfam" id="PF00672">
    <property type="entry name" value="HAMP"/>
    <property type="match status" value="1"/>
</dbReference>
<dbReference type="EMBL" id="JAENBO010000004">
    <property type="protein sequence ID" value="MBJ8326136.1"/>
    <property type="molecule type" value="Genomic_DNA"/>
</dbReference>
<dbReference type="RefSeq" id="WP_199575784.1">
    <property type="nucleotide sequence ID" value="NZ_JAENBO010000004.1"/>
</dbReference>
<dbReference type="Gene3D" id="6.10.340.10">
    <property type="match status" value="1"/>
</dbReference>
<keyword evidence="4" id="KW-0808">Transferase</keyword>
<dbReference type="InterPro" id="IPR051552">
    <property type="entry name" value="HptR"/>
</dbReference>
<reference evidence="11 12" key="1">
    <citation type="journal article" date="2021" name="Int. J. Syst. Evol. Microbiol.">
        <title>Streptococcus vicugnae sp. nov., isolated from faeces of alpacas (Vicugna pacos) and cattle (Bos taurus), Streptococcus zalophi sp. nov., and Streptococcus pacificus sp. nov., isolated from respiratory tract of California sea lions (Zalophus californianus).</title>
        <authorList>
            <person name="Volokhov D.V."/>
            <person name="Zagorodnyaya T.A."/>
            <person name="Shen Z."/>
            <person name="Blom J."/>
            <person name="Furtak V.A."/>
            <person name="Eisenberg T."/>
            <person name="Fan P."/>
            <person name="Jeong K.C."/>
            <person name="Gao Y."/>
            <person name="Zhang S."/>
            <person name="Amselle M."/>
        </authorList>
    </citation>
    <scope>NUCLEOTIDE SEQUENCE [LARGE SCALE GENOMIC DNA]</scope>
    <source>
        <strain evidence="11 12">CSL7591</strain>
    </source>
</reference>
<evidence type="ECO:0000256" key="8">
    <source>
        <dbReference type="ARBA" id="ARBA00023136"/>
    </source>
</evidence>
<comment type="caution">
    <text evidence="11">The sequence shown here is derived from an EMBL/GenBank/DDBJ whole genome shotgun (WGS) entry which is preliminary data.</text>
</comment>
<keyword evidence="2" id="KW-1003">Cell membrane</keyword>
<evidence type="ECO:0000313" key="11">
    <source>
        <dbReference type="EMBL" id="MBJ8326136.1"/>
    </source>
</evidence>
<dbReference type="Gene3D" id="3.30.565.10">
    <property type="entry name" value="Histidine kinase-like ATPase, C-terminal domain"/>
    <property type="match status" value="1"/>
</dbReference>
<dbReference type="SUPFAM" id="SSF103190">
    <property type="entry name" value="Sensory domain-like"/>
    <property type="match status" value="1"/>
</dbReference>
<dbReference type="GO" id="GO:0016301">
    <property type="term" value="F:kinase activity"/>
    <property type="evidence" value="ECO:0007669"/>
    <property type="project" value="UniProtKB-KW"/>
</dbReference>
<keyword evidence="12" id="KW-1185">Reference proteome</keyword>
<dbReference type="Pfam" id="PF02518">
    <property type="entry name" value="HATPase_c"/>
    <property type="match status" value="1"/>
</dbReference>
<dbReference type="SMART" id="SM00304">
    <property type="entry name" value="HAMP"/>
    <property type="match status" value="1"/>
</dbReference>
<protein>
    <submittedName>
        <fullName evidence="11">Sensor histidine kinase</fullName>
    </submittedName>
</protein>
<name>A0ABS0ZJJ0_9STRE</name>